<dbReference type="Gene3D" id="3.40.50.150">
    <property type="entry name" value="Vaccinia Virus protein VP39"/>
    <property type="match status" value="1"/>
</dbReference>
<reference evidence="1" key="1">
    <citation type="journal article" name="DNA Res.">
        <title>The physiological potential of anammox bacteria as revealed by their core genome structure.</title>
        <authorList>
            <person name="Okubo T."/>
            <person name="Toyoda A."/>
            <person name="Fukuhara K."/>
            <person name="Uchiyama I."/>
            <person name="Harigaya Y."/>
            <person name="Kuroiwa M."/>
            <person name="Suzuki T."/>
            <person name="Murakami Y."/>
            <person name="Suwa Y."/>
            <person name="Takami H."/>
        </authorList>
    </citation>
    <scope>NUCLEOTIDE SEQUENCE</scope>
    <source>
        <strain evidence="1">317325-2</strain>
    </source>
</reference>
<evidence type="ECO:0000313" key="1">
    <source>
        <dbReference type="EMBL" id="BBO23779.1"/>
    </source>
</evidence>
<accession>A0A809R8J4</accession>
<evidence type="ECO:0008006" key="3">
    <source>
        <dbReference type="Google" id="ProtNLM"/>
    </source>
</evidence>
<dbReference type="KEGG" id="npy:NPRO_13740"/>
<sequence length="151" mass="17193">MLLAASGWRVWGLDVLPEALERAADLDARYRQLDAGLDPAHRRSDSVRWVQWDLSGGLPAFEEPVDLVCFARFLDRNLLRSLPQSLKMGASVVGETFTTLHRERHGKPSSDRYVLELGELPRLLEGMDVVEFEETWVDGRHTARIWARKPA</sequence>
<evidence type="ECO:0000313" key="2">
    <source>
        <dbReference type="Proteomes" id="UP000662873"/>
    </source>
</evidence>
<dbReference type="AlphaFoldDB" id="A0A809R8J4"/>
<dbReference type="EMBL" id="AP021858">
    <property type="protein sequence ID" value="BBO23779.1"/>
    <property type="molecule type" value="Genomic_DNA"/>
</dbReference>
<name>A0A809R8J4_9BACT</name>
<protein>
    <recommendedName>
        <fullName evidence="3">Methyltransferase domain-containing protein</fullName>
    </recommendedName>
</protein>
<organism evidence="1 2">
    <name type="scientific">Candidatus Nitrosymbiomonas proteolyticus</name>
    <dbReference type="NCBI Taxonomy" id="2608984"/>
    <lineage>
        <taxon>Bacteria</taxon>
        <taxon>Bacillati</taxon>
        <taxon>Armatimonadota</taxon>
        <taxon>Armatimonadota incertae sedis</taxon>
        <taxon>Candidatus Nitrosymbiomonas</taxon>
    </lineage>
</organism>
<dbReference type="Proteomes" id="UP000662873">
    <property type="component" value="Chromosome"/>
</dbReference>
<dbReference type="SUPFAM" id="SSF53335">
    <property type="entry name" value="S-adenosyl-L-methionine-dependent methyltransferases"/>
    <property type="match status" value="1"/>
</dbReference>
<proteinExistence type="predicted"/>
<gene>
    <name evidence="1" type="ORF">NPRO_13740</name>
</gene>
<dbReference type="InterPro" id="IPR029063">
    <property type="entry name" value="SAM-dependent_MTases_sf"/>
</dbReference>